<evidence type="ECO:0000256" key="1">
    <source>
        <dbReference type="ARBA" id="ARBA00023002"/>
    </source>
</evidence>
<accession>A0ABR0SQJ5</accession>
<dbReference type="PANTHER" id="PTHR47534">
    <property type="entry name" value="YALI0E05731P"/>
    <property type="match status" value="1"/>
</dbReference>
<dbReference type="Pfam" id="PF00106">
    <property type="entry name" value="adh_short"/>
    <property type="match status" value="1"/>
</dbReference>
<dbReference type="Proteomes" id="UP001338125">
    <property type="component" value="Unassembled WGS sequence"/>
</dbReference>
<dbReference type="PANTHER" id="PTHR47534:SF3">
    <property type="entry name" value="ALCOHOL DEHYDROGENASE-LIKE C-TERMINAL DOMAIN-CONTAINING PROTEIN"/>
    <property type="match status" value="1"/>
</dbReference>
<dbReference type="Gene3D" id="3.40.50.720">
    <property type="entry name" value="NAD(P)-binding Rossmann-like Domain"/>
    <property type="match status" value="1"/>
</dbReference>
<dbReference type="InterPro" id="IPR052228">
    <property type="entry name" value="Sec_Metab_Biosynth_Oxidored"/>
</dbReference>
<proteinExistence type="predicted"/>
<dbReference type="EMBL" id="JAVFKD010000010">
    <property type="protein sequence ID" value="KAK5994450.1"/>
    <property type="molecule type" value="Genomic_DNA"/>
</dbReference>
<name>A0ABR0SQJ5_9HYPO</name>
<gene>
    <name evidence="2" type="ORF">PT974_04924</name>
</gene>
<keyword evidence="3" id="KW-1185">Reference proteome</keyword>
<evidence type="ECO:0000313" key="2">
    <source>
        <dbReference type="EMBL" id="KAK5994450.1"/>
    </source>
</evidence>
<evidence type="ECO:0000313" key="3">
    <source>
        <dbReference type="Proteomes" id="UP001338125"/>
    </source>
</evidence>
<organism evidence="2 3">
    <name type="scientific">Cladobotryum mycophilum</name>
    <dbReference type="NCBI Taxonomy" id="491253"/>
    <lineage>
        <taxon>Eukaryota</taxon>
        <taxon>Fungi</taxon>
        <taxon>Dikarya</taxon>
        <taxon>Ascomycota</taxon>
        <taxon>Pezizomycotina</taxon>
        <taxon>Sordariomycetes</taxon>
        <taxon>Hypocreomycetidae</taxon>
        <taxon>Hypocreales</taxon>
        <taxon>Hypocreaceae</taxon>
        <taxon>Cladobotryum</taxon>
    </lineage>
</organism>
<reference evidence="2 3" key="1">
    <citation type="submission" date="2024-01" db="EMBL/GenBank/DDBJ databases">
        <title>Complete genome of Cladobotryum mycophilum ATHUM6906.</title>
        <authorList>
            <person name="Christinaki A.C."/>
            <person name="Myridakis A.I."/>
            <person name="Kouvelis V.N."/>
        </authorList>
    </citation>
    <scope>NUCLEOTIDE SEQUENCE [LARGE SCALE GENOMIC DNA]</scope>
    <source>
        <strain evidence="2 3">ATHUM6906</strain>
    </source>
</reference>
<keyword evidence="1" id="KW-0560">Oxidoreductase</keyword>
<comment type="caution">
    <text evidence="2">The sequence shown here is derived from an EMBL/GenBank/DDBJ whole genome shotgun (WGS) entry which is preliminary data.</text>
</comment>
<dbReference type="SUPFAM" id="SSF51735">
    <property type="entry name" value="NAD(P)-binding Rossmann-fold domains"/>
    <property type="match status" value="1"/>
</dbReference>
<sequence length="348" mass="37616">MKCATLDAVRASNATLKNLGPGLVGVFVGGTSGIGEAILKSFTKATVSPNVYIVGRSQEAAKRIEEECRAINAAAKVSFVQADLTELANVDKVCSEIEQKEQVVNLLVLSPGFLSLEGRNVSSEGLDRKMAVHYYSRMRFIKNLQPLLNRAASSSPVQLSRVMSVLGAGHGGKIVEDDLDLQKNFSLSNCAAHCGTMTDLSLEKFASIEPGTAFVHTSPGVVKTNIDSQLPFWARGLLKVVSPLLSPWTVSLEETGERHLYMATSNRYPPARFAEQTGDHVGAPLAKDQEVAEGSTGERGSGAYLLNWDGQVQKQDAEILKEYRKTGIAAKVWEHMLRAGEQSQPAKE</sequence>
<protein>
    <submittedName>
        <fullName evidence="2">Oxidoreductase</fullName>
    </submittedName>
</protein>
<dbReference type="InterPro" id="IPR036291">
    <property type="entry name" value="NAD(P)-bd_dom_sf"/>
</dbReference>
<dbReference type="InterPro" id="IPR002347">
    <property type="entry name" value="SDR_fam"/>
</dbReference>